<evidence type="ECO:0000256" key="11">
    <source>
        <dbReference type="ARBA" id="ARBA00022705"/>
    </source>
</evidence>
<dbReference type="GO" id="GO:0006260">
    <property type="term" value="P:DNA replication"/>
    <property type="evidence" value="ECO:0007669"/>
    <property type="project" value="UniProtKB-KW"/>
</dbReference>
<feature type="compositionally biased region" description="Polar residues" evidence="27">
    <location>
        <begin position="864"/>
        <end position="876"/>
    </location>
</feature>
<protein>
    <recommendedName>
        <fullName evidence="6">DNA polymerase zeta catalytic subunit</fullName>
        <ecNumber evidence="5">2.7.7.7</ecNumber>
    </recommendedName>
</protein>
<evidence type="ECO:0000256" key="10">
    <source>
        <dbReference type="ARBA" id="ARBA00022695"/>
    </source>
</evidence>
<feature type="compositionally biased region" description="Polar residues" evidence="27">
    <location>
        <begin position="479"/>
        <end position="494"/>
    </location>
</feature>
<evidence type="ECO:0000256" key="28">
    <source>
        <dbReference type="SAM" id="Phobius"/>
    </source>
</evidence>
<dbReference type="Pfam" id="PF14260">
    <property type="entry name" value="zf-C4pol"/>
    <property type="match status" value="1"/>
</dbReference>
<dbReference type="GO" id="GO:0042276">
    <property type="term" value="P:error-prone translesion synthesis"/>
    <property type="evidence" value="ECO:0007669"/>
    <property type="project" value="TreeGrafter"/>
</dbReference>
<keyword evidence="14" id="KW-0863">Zinc-finger</keyword>
<dbReference type="HOGENOM" id="CLU_000203_0_0_1"/>
<comment type="catalytic activity">
    <reaction evidence="25">
        <text>DNA(n) + a 2'-deoxyribonucleoside 5'-triphosphate = DNA(n+1) + diphosphate</text>
        <dbReference type="Rhea" id="RHEA:22508"/>
        <dbReference type="Rhea" id="RHEA-COMP:17339"/>
        <dbReference type="Rhea" id="RHEA-COMP:17340"/>
        <dbReference type="ChEBI" id="CHEBI:33019"/>
        <dbReference type="ChEBI" id="CHEBI:61560"/>
        <dbReference type="ChEBI" id="CHEBI:173112"/>
        <dbReference type="EC" id="2.7.7.7"/>
    </reaction>
</comment>
<feature type="compositionally biased region" description="Polar residues" evidence="27">
    <location>
        <begin position="2397"/>
        <end position="2411"/>
    </location>
</feature>
<dbReference type="GeneID" id="18756583"/>
<feature type="transmembrane region" description="Helical" evidence="28">
    <location>
        <begin position="1214"/>
        <end position="1234"/>
    </location>
</feature>
<dbReference type="GO" id="GO:0008289">
    <property type="term" value="F:lipid binding"/>
    <property type="evidence" value="ECO:0007669"/>
    <property type="project" value="UniProtKB-KW"/>
</dbReference>
<evidence type="ECO:0000256" key="12">
    <source>
        <dbReference type="ARBA" id="ARBA00022723"/>
    </source>
</evidence>
<dbReference type="GO" id="GO:0008270">
    <property type="term" value="F:zinc ion binding"/>
    <property type="evidence" value="ECO:0007669"/>
    <property type="project" value="UniProtKB-KW"/>
</dbReference>
<evidence type="ECO:0000256" key="18">
    <source>
        <dbReference type="ARBA" id="ARBA00023014"/>
    </source>
</evidence>
<feature type="region of interest" description="Disordered" evidence="27">
    <location>
        <begin position="571"/>
        <end position="693"/>
    </location>
</feature>
<dbReference type="Gene3D" id="3.30.342.10">
    <property type="entry name" value="DNA Polymerase, chain B, domain 1"/>
    <property type="match status" value="1"/>
</dbReference>
<evidence type="ECO:0000256" key="2">
    <source>
        <dbReference type="ARBA" id="ARBA00004123"/>
    </source>
</evidence>
<dbReference type="GO" id="GO:0016035">
    <property type="term" value="C:zeta DNA polymerase complex"/>
    <property type="evidence" value="ECO:0007669"/>
    <property type="project" value="InterPro"/>
</dbReference>
<keyword evidence="11" id="KW-0235">DNA replication</keyword>
<evidence type="ECO:0000256" key="25">
    <source>
        <dbReference type="ARBA" id="ARBA00049244"/>
    </source>
</evidence>
<dbReference type="GO" id="GO:0003887">
    <property type="term" value="F:DNA-directed DNA polymerase activity"/>
    <property type="evidence" value="ECO:0007669"/>
    <property type="project" value="UniProtKB-KW"/>
</dbReference>
<evidence type="ECO:0000256" key="14">
    <source>
        <dbReference type="ARBA" id="ARBA00022771"/>
    </source>
</evidence>
<evidence type="ECO:0000256" key="19">
    <source>
        <dbReference type="ARBA" id="ARBA00023055"/>
    </source>
</evidence>
<dbReference type="eggNOG" id="KOG0968">
    <property type="taxonomic scope" value="Eukaryota"/>
</dbReference>
<evidence type="ECO:0000256" key="23">
    <source>
        <dbReference type="ARBA" id="ARBA00023204"/>
    </source>
</evidence>
<dbReference type="InterPro" id="IPR031468">
    <property type="entry name" value="SMP_LBD"/>
</dbReference>
<keyword evidence="19" id="KW-0445">Lipid transport</keyword>
<feature type="compositionally biased region" description="Polar residues" evidence="27">
    <location>
        <begin position="2323"/>
        <end position="2344"/>
    </location>
</feature>
<dbReference type="PANTHER" id="PTHR45812:SF1">
    <property type="entry name" value="DNA POLYMERASE ZETA CATALYTIC SUBUNIT"/>
    <property type="match status" value="1"/>
</dbReference>
<evidence type="ECO:0000256" key="1">
    <source>
        <dbReference type="ARBA" id="ARBA00001966"/>
    </source>
</evidence>
<dbReference type="GO" id="GO:0006869">
    <property type="term" value="P:lipid transport"/>
    <property type="evidence" value="ECO:0007669"/>
    <property type="project" value="UniProtKB-KW"/>
</dbReference>
<evidence type="ECO:0000256" key="6">
    <source>
        <dbReference type="ARBA" id="ARBA00021589"/>
    </source>
</evidence>
<evidence type="ECO:0000256" key="27">
    <source>
        <dbReference type="SAM" id="MobiDB-lite"/>
    </source>
</evidence>
<dbReference type="SUPFAM" id="SSF56672">
    <property type="entry name" value="DNA/RNA polymerases"/>
    <property type="match status" value="1"/>
</dbReference>
<keyword evidence="31" id="KW-1185">Reference proteome</keyword>
<dbReference type="GO" id="GO:0003677">
    <property type="term" value="F:DNA binding"/>
    <property type="evidence" value="ECO:0007669"/>
    <property type="project" value="UniProtKB-KW"/>
</dbReference>
<keyword evidence="28" id="KW-1133">Transmembrane helix</keyword>
<feature type="compositionally biased region" description="Low complexity" evidence="27">
    <location>
        <begin position="2480"/>
        <end position="2489"/>
    </location>
</feature>
<dbReference type="GO" id="GO:0000724">
    <property type="term" value="P:double-strand break repair via homologous recombination"/>
    <property type="evidence" value="ECO:0007669"/>
    <property type="project" value="TreeGrafter"/>
</dbReference>
<dbReference type="Pfam" id="PF00136">
    <property type="entry name" value="DNA_pol_B"/>
    <property type="match status" value="1"/>
</dbReference>
<evidence type="ECO:0000256" key="5">
    <source>
        <dbReference type="ARBA" id="ARBA00012417"/>
    </source>
</evidence>
<dbReference type="PROSITE" id="PS00116">
    <property type="entry name" value="DNA_POLYMERASE_B"/>
    <property type="match status" value="1"/>
</dbReference>
<evidence type="ECO:0000256" key="9">
    <source>
        <dbReference type="ARBA" id="ARBA00022679"/>
    </source>
</evidence>
<dbReference type="GO" id="GO:0000166">
    <property type="term" value="F:nucleotide binding"/>
    <property type="evidence" value="ECO:0007669"/>
    <property type="project" value="InterPro"/>
</dbReference>
<dbReference type="PANTHER" id="PTHR45812">
    <property type="entry name" value="DNA POLYMERASE ZETA CATALYTIC SUBUNIT"/>
    <property type="match status" value="1"/>
</dbReference>
<dbReference type="EMBL" id="JH921428">
    <property type="protein sequence ID" value="EKD21535.1"/>
    <property type="molecule type" value="Genomic_DNA"/>
</dbReference>
<evidence type="ECO:0000256" key="7">
    <source>
        <dbReference type="ARBA" id="ARBA00022448"/>
    </source>
</evidence>
<evidence type="ECO:0000256" key="8">
    <source>
        <dbReference type="ARBA" id="ARBA00022485"/>
    </source>
</evidence>
<dbReference type="PROSITE" id="PS51847">
    <property type="entry name" value="SMP"/>
    <property type="match status" value="1"/>
</dbReference>
<feature type="domain" description="SMP-LTD" evidence="29">
    <location>
        <begin position="2051"/>
        <end position="2244"/>
    </location>
</feature>
<evidence type="ECO:0000256" key="26">
    <source>
        <dbReference type="ARBA" id="ARBA00066055"/>
    </source>
</evidence>
<dbReference type="FunCoup" id="K1WV67">
    <property type="interactions" value="647"/>
</dbReference>
<dbReference type="Pfam" id="PF24055">
    <property type="entry name" value="POL3_N"/>
    <property type="match status" value="1"/>
</dbReference>
<dbReference type="Pfam" id="PF15413">
    <property type="entry name" value="PH_11"/>
    <property type="match status" value="1"/>
</dbReference>
<feature type="region of interest" description="Disordered" evidence="27">
    <location>
        <begin position="2322"/>
        <end position="2359"/>
    </location>
</feature>
<comment type="subunit">
    <text evidence="26">Forms DNA polymerase zeta with REV7.</text>
</comment>
<keyword evidence="13" id="KW-0227">DNA damage</keyword>
<dbReference type="InterPro" id="IPR017964">
    <property type="entry name" value="DNA-dir_DNA_pol_B_CS"/>
</dbReference>
<accession>K1WV67</accession>
<sequence>MELFRVRLNCIDYYQSTPSKFDPPLRRNIKPSQISKEPKVPVIRVFGATETGQKVCAHIHGAFPYLYVEYNGSLIEDDVGAYIHRLHLSIDFALAVSYRRNVSDDNAKFVARITLVKGIPFYGFHVGYRFYLKIYMLNPMVMTRLGDLLRQGIIMKKVFQPYEAHLQYLLQWMADYNLYGCGYIDCGKVTFRGPVPKYDELDNISHLWHDRSIPADSVSDESELPRVSHCSLEVDICLQHILNRRDIKPRPLHHDFIERLNPLAPNEKLVHSMAGLWKDETRRRKSRMTNPAPGSSPFPAEVMISMSADPRNTQAAGWIHEEEYREKLISLISEEKNKSDGAKISFESFVKPTPFESLVKTSLESVEDLYPENLRPTLGLAPGTSIDGVDFDMNDTEARVIDEGKIRNFMTDNDDDFPYDSDEEVMREISLSQRKRGDQVEGKHLESNDIHQPERKVDDEFRPAGDANGDQLIDPLDAATTSNLTSDFTSSSESHMGDIDIGTESRNFEGSGDMHSRSLSPAESVRKGLKRQESPVDPSNSHRNHKKRQRISYADADADHIDQFSDLPPQEEIQNEQSSNGRQPALLGSSKLSPVAKAEHLSTKSGLRGARAPVSLRSSQESIKARDASQPTSLRFPVVKDPHDPDTMLRLSQRGSQNALSGRIKHVSFDPSPSTFESERENPSKSSVIQGSVGQKPLTPAAAILRNMAVEYGKTATGRILISSTLPPSKIHVASTMQASGLPPVIYQDAYYSNEVDVPDRPREWAGREFKLESLTVPFLPEFDPTGTSDAVLGQKLGALPDKVKEEKSYQRQRQSCSLRSWMIATPPPTYAEVADWSRRERFKLSHNLMAQNSGPSRVEEKSAQSNLSQIDGPTQKNKHGFKYTQDQKTTSVKHEAQYMSTMSLEVHINTRGNFVPNPEEDEVQCVFWCLQSDDEGLLNNCAVDGTHLGAVVLSEDGVVTRKIARQISIDIQEESTELDLMIRMVEIVRNYDPDILTGYEVHGGSWGYLIERARLKYDYNLCDEFSRMKAQSHGRFGKDSDKWGFNNTSTIRVTGRHMINIWRAMRSELNLLQYTLENVAFHLLHRRIPHFTWADLTRWYVNGKTRDLAKVVNHYATRVQLDLELLDANELIPRTSEQARLLGVDFFSVFSRGSQFKVESLMFRIAKPENFMLVSPSRKQVGGQNALECLPLVMEPQSAFYNSPLLVLDFQSLYPSVMIAYNYCYSTFLGRIVNWRGKSKMGFAEYQRQQRLLELLKDHINIAPNGIMYAKPEIRKSLLAKMLGEILETRVMVKSGMKVDKDDKSLQRLLNNRQLALKLIANVTYGYTSASFSGRMPCSEIADSIVQTGRETLERAIALIHSVKKWGAEVVYGDTDSIFVYLKGRTKDQAFDIGEEIAKTVTNMNPRPIKLKFEKVYLPCVLLAKKRYVGFKYESRNQSEPDFDAKGIETVRRDGTPAEQKIEEKALKILFRTSDLSQVKSYFHHECEKIMKGSVSVQDFCFAREVKLGTYSDKGPPPPGALISTKRMLEDARAEPQYGERVPYVVITGAPGARLIDRCVAPEELLENEHSELDAEYYISKNLIPPLERIFNLVGANVRNWYDEMPKVQRIRRVDANLQLQGISKDLGINKKTLESYMKSSSCLVCKEKLEVEGSICPKCLSEKPTSLLTLRHRLNGAERKFMDIQKICQGCSGISPLDEVRCDSKDCPVFYTRTKQNARLKTEKSIVEPVMKELAGMIVDMGDLDCFWPRSLPTITVFTATCRGCRDSSRISIDAIMGDLLKFLFVYLLGGLTLFPLVILAVLSLAYFKLPLHKESADKDYDAESIVQPGDDVDAIKRAQLGEKFQPRDSHEAEVAAGYFAVSRTYVPGGVGALPPERSTPTGSTTVSAPSPSVYQTMYRSIFDRKPVNSPIDNKPQRRGNNVFYVVLRHGHLMLFDDDEQLEVRHVVSLAHHKVSIYSGGEETPEGELFIKRNALCLSRRTDVGEISPDGKASKPFFLFSENCSEKEDFYFALLRNQERTPDAKYNPPMPLQYDVKDIITLVQRLHSSEEQLQTRWINAVIGRIFLALYKTPEVENYVRAKITKKISRVKTPAFLSKISLPHIDMGEAAPVITNPRLKDLTVDGEMVVEADVKYSGNFRIEVAATARIDLGSRFKAREVNLLLAVVLKRIEGHVLIRIKPPPSNRLWMTFQTMPKIDMTIEPIVSARQITYTIILRQIENRIKEVVAESLVYPNWDDSPFHNSEDKLWRGGIWADEGVSGRPLDAQSTAAQEGDVDEVERLDCEHNESAIDLPQIEKSISAPLVDASPPSTVYARKNAKSALNPTNPKLNGSSTSIDTLSPGSEKPKALRSGSFTGAATPVVSTNITNADAIKTTATPEHSHAMAAIAALSQTNSPVHTPVGSPSQPSRTEKFGSLSSASSMDTSQSSSEKDLQNEITPQPSANASESLDRSPSIRSEAASTRSFGSFGSDSRRETSTSSSRSSAAETKRISLAAVTNAAATAKKWGWSALSRSSDRTDTSPEETPSRPLVMGRGQPLPPPGVPLPRPDKKTKTAPIPVPKRKPVVPPPDLPPKPSDSPSDTHALRGQQHAVPPPLLPKRRSKENQRSSNMSSDDGMLVIEAPATDSGSSTPMTENGLVYMQPWVDDVDEADEAGAPKPSHQPASSPGPPRLPRRPPHRVLSSSPEEDGHKLPSWMAAQEEEARAKSSFVDEDAGL</sequence>
<dbReference type="InterPro" id="IPR006134">
    <property type="entry name" value="DNA-dir_DNA_pol_B_multi_dom"/>
</dbReference>
<dbReference type="Pfam" id="PF24065">
    <property type="entry name" value="REV3_N"/>
    <property type="match status" value="1"/>
</dbReference>
<dbReference type="CDD" id="cd05534">
    <property type="entry name" value="POLBc_zeta"/>
    <property type="match status" value="1"/>
</dbReference>
<reference evidence="30 31" key="1">
    <citation type="journal article" date="2012" name="BMC Genomics">
        <title>Sequencing the genome of Marssonina brunnea reveals fungus-poplar co-evolution.</title>
        <authorList>
            <person name="Zhu S."/>
            <person name="Cao Y.-Z."/>
            <person name="Jiang C."/>
            <person name="Tan B.-Y."/>
            <person name="Wang Z."/>
            <person name="Feng S."/>
            <person name="Zhang L."/>
            <person name="Su X.-H."/>
            <person name="Brejova B."/>
            <person name="Vinar T."/>
            <person name="Xu M."/>
            <person name="Wang M.-X."/>
            <person name="Zhang S.-G."/>
            <person name="Huang M.-R."/>
            <person name="Wu R."/>
            <person name="Zhou Y."/>
        </authorList>
    </citation>
    <scope>NUCLEOTIDE SEQUENCE [LARGE SCALE GENOMIC DNA]</scope>
    <source>
        <strain evidence="30 31">MB_m1</strain>
    </source>
</reference>
<dbReference type="GO" id="GO:0005634">
    <property type="term" value="C:nucleus"/>
    <property type="evidence" value="ECO:0007669"/>
    <property type="project" value="UniProtKB-SubCell"/>
</dbReference>
<dbReference type="InterPro" id="IPR056435">
    <property type="entry name" value="DPOD/Z_N"/>
</dbReference>
<dbReference type="Gene3D" id="1.10.287.690">
    <property type="entry name" value="Helix hairpin bin"/>
    <property type="match status" value="1"/>
</dbReference>
<feature type="compositionally biased region" description="Pro residues" evidence="27">
    <location>
        <begin position="2540"/>
        <end position="2549"/>
    </location>
</feature>
<dbReference type="OrthoDB" id="2414538at2759"/>
<dbReference type="PRINTS" id="PR00106">
    <property type="entry name" value="DNAPOLB"/>
</dbReference>
<dbReference type="Gene3D" id="3.30.420.10">
    <property type="entry name" value="Ribonuclease H-like superfamily/Ribonuclease H"/>
    <property type="match status" value="1"/>
</dbReference>
<feature type="compositionally biased region" description="Basic and acidic residues" evidence="27">
    <location>
        <begin position="638"/>
        <end position="647"/>
    </location>
</feature>
<keyword evidence="16" id="KW-0239">DNA-directed DNA polymerase</keyword>
<dbReference type="GO" id="GO:0016020">
    <property type="term" value="C:membrane"/>
    <property type="evidence" value="ECO:0007669"/>
    <property type="project" value="UniProtKB-SubCell"/>
</dbReference>
<organism evidence="30 31">
    <name type="scientific">Marssonina brunnea f. sp. multigermtubi (strain MB_m1)</name>
    <name type="common">Marssonina leaf spot fungus</name>
    <dbReference type="NCBI Taxonomy" id="1072389"/>
    <lineage>
        <taxon>Eukaryota</taxon>
        <taxon>Fungi</taxon>
        <taxon>Dikarya</taxon>
        <taxon>Ascomycota</taxon>
        <taxon>Pezizomycotina</taxon>
        <taxon>Leotiomycetes</taxon>
        <taxon>Helotiales</taxon>
        <taxon>Drepanopezizaceae</taxon>
        <taxon>Drepanopeziza</taxon>
    </lineage>
</organism>
<dbReference type="FunFam" id="1.10.287.690:FF:000002">
    <property type="entry name" value="DNA polymerase zeta"/>
    <property type="match status" value="1"/>
</dbReference>
<evidence type="ECO:0000256" key="3">
    <source>
        <dbReference type="ARBA" id="ARBA00004370"/>
    </source>
</evidence>
<evidence type="ECO:0000313" key="31">
    <source>
        <dbReference type="Proteomes" id="UP000006753"/>
    </source>
</evidence>
<evidence type="ECO:0000256" key="15">
    <source>
        <dbReference type="ARBA" id="ARBA00022833"/>
    </source>
</evidence>
<dbReference type="EC" id="2.7.7.7" evidence="5"/>
<keyword evidence="18" id="KW-0411">Iron-sulfur</keyword>
<feature type="transmembrane region" description="Helical" evidence="28">
    <location>
        <begin position="1786"/>
        <end position="1810"/>
    </location>
</feature>
<dbReference type="InterPro" id="IPR006133">
    <property type="entry name" value="DNA-dir_DNA_pol_B_exonuc"/>
</dbReference>
<keyword evidence="7" id="KW-0813">Transport</keyword>
<dbReference type="Gene3D" id="1.10.132.60">
    <property type="entry name" value="DNA polymerase family B, C-terminal domain"/>
    <property type="match status" value="1"/>
</dbReference>
<dbReference type="FunFam" id="3.30.420.10:FF:000024">
    <property type="entry name" value="DNA polymerase zeta catalytic subunit"/>
    <property type="match status" value="1"/>
</dbReference>
<dbReference type="InParanoid" id="K1WV67"/>
<dbReference type="SUPFAM" id="SSF53098">
    <property type="entry name" value="Ribonuclease H-like"/>
    <property type="match status" value="1"/>
</dbReference>
<keyword evidence="23" id="KW-0234">DNA repair</keyword>
<proteinExistence type="inferred from homology"/>
<evidence type="ECO:0000256" key="24">
    <source>
        <dbReference type="ARBA" id="ARBA00023242"/>
    </source>
</evidence>
<keyword evidence="22 28" id="KW-0472">Membrane</keyword>
<feature type="compositionally biased region" description="Low complexity" evidence="27">
    <location>
        <begin position="2497"/>
        <end position="2506"/>
    </location>
</feature>
<comment type="cofactor">
    <cofactor evidence="1">
        <name>[4Fe-4S] cluster</name>
        <dbReference type="ChEBI" id="CHEBI:49883"/>
    </cofactor>
</comment>
<evidence type="ECO:0000259" key="29">
    <source>
        <dbReference type="PROSITE" id="PS51847"/>
    </source>
</evidence>
<evidence type="ECO:0000313" key="30">
    <source>
        <dbReference type="EMBL" id="EKD21535.1"/>
    </source>
</evidence>
<keyword evidence="8" id="KW-0004">4Fe-4S</keyword>
<keyword evidence="24" id="KW-0539">Nucleus</keyword>
<feature type="region of interest" description="Disordered" evidence="27">
    <location>
        <begin position="852"/>
        <end position="890"/>
    </location>
</feature>
<gene>
    <name evidence="30" type="ORF">MBM_00648</name>
</gene>
<evidence type="ECO:0000256" key="22">
    <source>
        <dbReference type="ARBA" id="ARBA00023136"/>
    </source>
</evidence>
<dbReference type="eggNOG" id="KOG2238">
    <property type="taxonomic scope" value="Eukaryota"/>
</dbReference>
<dbReference type="SMART" id="SM00486">
    <property type="entry name" value="POLBc"/>
    <property type="match status" value="1"/>
</dbReference>
<dbReference type="Gene3D" id="3.90.1600.10">
    <property type="entry name" value="Palm domain of DNA polymerase"/>
    <property type="match status" value="1"/>
</dbReference>
<keyword evidence="21" id="KW-0238">DNA-binding</keyword>
<keyword evidence="15" id="KW-0862">Zinc</keyword>
<feature type="region of interest" description="Disordered" evidence="27">
    <location>
        <begin position="2397"/>
        <end position="2719"/>
    </location>
</feature>
<dbReference type="InterPro" id="IPR030559">
    <property type="entry name" value="PolZ_Rev3"/>
</dbReference>
<evidence type="ECO:0000256" key="17">
    <source>
        <dbReference type="ARBA" id="ARBA00023004"/>
    </source>
</evidence>
<dbReference type="FunFam" id="3.30.342.10:FF:000018">
    <property type="entry name" value="DNA polymerase"/>
    <property type="match status" value="1"/>
</dbReference>
<evidence type="ECO:0000256" key="21">
    <source>
        <dbReference type="ARBA" id="ARBA00023125"/>
    </source>
</evidence>
<comment type="similarity">
    <text evidence="4">Belongs to the DNA polymerase type-B family.</text>
</comment>
<dbReference type="InterPro" id="IPR042087">
    <property type="entry name" value="DNA_pol_B_thumb"/>
</dbReference>
<dbReference type="InterPro" id="IPR036397">
    <property type="entry name" value="RNaseH_sf"/>
</dbReference>
<feature type="compositionally biased region" description="Basic and acidic residues" evidence="27">
    <location>
        <begin position="435"/>
        <end position="463"/>
    </location>
</feature>
<dbReference type="InterPro" id="IPR056447">
    <property type="entry name" value="REV3_N"/>
</dbReference>
<dbReference type="InterPro" id="IPR006172">
    <property type="entry name" value="DNA-dir_DNA_pol_B"/>
</dbReference>
<keyword evidence="20" id="KW-0446">Lipid-binding</keyword>
<name>K1WV67_MARBU</name>
<evidence type="ECO:0000256" key="16">
    <source>
        <dbReference type="ARBA" id="ARBA00022932"/>
    </source>
</evidence>
<feature type="compositionally biased region" description="Low complexity" evidence="27">
    <location>
        <begin position="2464"/>
        <end position="2473"/>
    </location>
</feature>
<feature type="compositionally biased region" description="Pro residues" evidence="27">
    <location>
        <begin position="2568"/>
        <end position="2579"/>
    </location>
</feature>
<evidence type="ECO:0000256" key="13">
    <source>
        <dbReference type="ARBA" id="ARBA00022763"/>
    </source>
</evidence>
<feature type="region of interest" description="Disordered" evidence="27">
    <location>
        <begin position="431"/>
        <end position="549"/>
    </location>
</feature>
<dbReference type="CDD" id="cd21675">
    <property type="entry name" value="SMP_TEX2"/>
    <property type="match status" value="1"/>
</dbReference>
<dbReference type="InterPro" id="IPR025687">
    <property type="entry name" value="Znf-C4pol"/>
</dbReference>
<feature type="compositionally biased region" description="Polar residues" evidence="27">
    <location>
        <begin position="684"/>
        <end position="693"/>
    </location>
</feature>
<dbReference type="CDD" id="cd05778">
    <property type="entry name" value="DNA_polB_zeta_exo"/>
    <property type="match status" value="1"/>
</dbReference>
<keyword evidence="12" id="KW-0479">Metal-binding</keyword>
<feature type="compositionally biased region" description="Low complexity" evidence="27">
    <location>
        <begin position="2418"/>
        <end position="2431"/>
    </location>
</feature>
<evidence type="ECO:0000256" key="4">
    <source>
        <dbReference type="ARBA" id="ARBA00005755"/>
    </source>
</evidence>
<dbReference type="InterPro" id="IPR012337">
    <property type="entry name" value="RNaseH-like_sf"/>
</dbReference>
<dbReference type="FunFam" id="1.10.132.60:FF:000007">
    <property type="entry name" value="DNA polymerase"/>
    <property type="match status" value="1"/>
</dbReference>
<feature type="compositionally biased region" description="Basic and acidic residues" evidence="27">
    <location>
        <begin position="524"/>
        <end position="534"/>
    </location>
</feature>
<comment type="subcellular location">
    <subcellularLocation>
        <location evidence="3">Membrane</location>
    </subcellularLocation>
    <subcellularLocation>
        <location evidence="2">Nucleus</location>
    </subcellularLocation>
</comment>
<dbReference type="Pfam" id="PF03104">
    <property type="entry name" value="DNA_pol_B_exo1"/>
    <property type="match status" value="1"/>
</dbReference>
<dbReference type="GO" id="GO:0051539">
    <property type="term" value="F:4 iron, 4 sulfur cluster binding"/>
    <property type="evidence" value="ECO:0007669"/>
    <property type="project" value="UniProtKB-KW"/>
</dbReference>
<keyword evidence="10" id="KW-0548">Nucleotidyltransferase</keyword>
<dbReference type="InterPro" id="IPR023211">
    <property type="entry name" value="DNA_pol_palm_dom_sf"/>
</dbReference>
<feature type="compositionally biased region" description="Polar residues" evidence="27">
    <location>
        <begin position="2438"/>
        <end position="2450"/>
    </location>
</feature>
<dbReference type="STRING" id="1072389.K1WV67"/>
<evidence type="ECO:0000256" key="20">
    <source>
        <dbReference type="ARBA" id="ARBA00023121"/>
    </source>
</evidence>
<dbReference type="OMA" id="WTKILQG"/>
<dbReference type="Proteomes" id="UP000006753">
    <property type="component" value="Unassembled WGS sequence"/>
</dbReference>
<keyword evidence="28" id="KW-0812">Transmembrane</keyword>
<dbReference type="KEGG" id="mbe:MBM_00648"/>
<keyword evidence="9" id="KW-0808">Transferase</keyword>
<keyword evidence="17" id="KW-0408">Iron</keyword>
<dbReference type="InterPro" id="IPR043502">
    <property type="entry name" value="DNA/RNA_pol_sf"/>
</dbReference>